<accession>A0A6A6BAA4</accession>
<reference evidence="1" key="1">
    <citation type="journal article" date="2020" name="Stud. Mycol.">
        <title>101 Dothideomycetes genomes: a test case for predicting lifestyles and emergence of pathogens.</title>
        <authorList>
            <person name="Haridas S."/>
            <person name="Albert R."/>
            <person name="Binder M."/>
            <person name="Bloem J."/>
            <person name="Labutti K."/>
            <person name="Salamov A."/>
            <person name="Andreopoulos B."/>
            <person name="Baker S."/>
            <person name="Barry K."/>
            <person name="Bills G."/>
            <person name="Bluhm B."/>
            <person name="Cannon C."/>
            <person name="Castanera R."/>
            <person name="Culley D."/>
            <person name="Daum C."/>
            <person name="Ezra D."/>
            <person name="Gonzalez J."/>
            <person name="Henrissat B."/>
            <person name="Kuo A."/>
            <person name="Liang C."/>
            <person name="Lipzen A."/>
            <person name="Lutzoni F."/>
            <person name="Magnuson J."/>
            <person name="Mondo S."/>
            <person name="Nolan M."/>
            <person name="Ohm R."/>
            <person name="Pangilinan J."/>
            <person name="Park H.-J."/>
            <person name="Ramirez L."/>
            <person name="Alfaro M."/>
            <person name="Sun H."/>
            <person name="Tritt A."/>
            <person name="Yoshinaga Y."/>
            <person name="Zwiers L.-H."/>
            <person name="Turgeon B."/>
            <person name="Goodwin S."/>
            <person name="Spatafora J."/>
            <person name="Crous P."/>
            <person name="Grigoriev I."/>
        </authorList>
    </citation>
    <scope>NUCLEOTIDE SEQUENCE</scope>
    <source>
        <strain evidence="1">CBS 121167</strain>
    </source>
</reference>
<gene>
    <name evidence="1" type="ORF">K452DRAFT_359369</name>
</gene>
<dbReference type="Proteomes" id="UP000799438">
    <property type="component" value="Unassembled WGS sequence"/>
</dbReference>
<dbReference type="EMBL" id="ML995488">
    <property type="protein sequence ID" value="KAF2140946.1"/>
    <property type="molecule type" value="Genomic_DNA"/>
</dbReference>
<proteinExistence type="predicted"/>
<evidence type="ECO:0000313" key="1">
    <source>
        <dbReference type="EMBL" id="KAF2140946.1"/>
    </source>
</evidence>
<evidence type="ECO:0000313" key="2">
    <source>
        <dbReference type="Proteomes" id="UP000799438"/>
    </source>
</evidence>
<dbReference type="GeneID" id="54303766"/>
<dbReference type="Gene3D" id="3.90.70.10">
    <property type="entry name" value="Cysteine proteinases"/>
    <property type="match status" value="1"/>
</dbReference>
<organism evidence="1 2">
    <name type="scientific">Aplosporella prunicola CBS 121167</name>
    <dbReference type="NCBI Taxonomy" id="1176127"/>
    <lineage>
        <taxon>Eukaryota</taxon>
        <taxon>Fungi</taxon>
        <taxon>Dikarya</taxon>
        <taxon>Ascomycota</taxon>
        <taxon>Pezizomycotina</taxon>
        <taxon>Dothideomycetes</taxon>
        <taxon>Dothideomycetes incertae sedis</taxon>
        <taxon>Botryosphaeriales</taxon>
        <taxon>Aplosporellaceae</taxon>
        <taxon>Aplosporella</taxon>
    </lineage>
</organism>
<dbReference type="AlphaFoldDB" id="A0A6A6BAA4"/>
<dbReference type="RefSeq" id="XP_033396659.1">
    <property type="nucleotide sequence ID" value="XM_033546260.1"/>
</dbReference>
<protein>
    <submittedName>
        <fullName evidence="1">Uncharacterized protein</fullName>
    </submittedName>
</protein>
<dbReference type="InterPro" id="IPR038765">
    <property type="entry name" value="Papain-like_cys_pep_sf"/>
</dbReference>
<name>A0A6A6BAA4_9PEZI</name>
<keyword evidence="2" id="KW-1185">Reference proteome</keyword>
<sequence>MQRSSLERLPTYPEYIAASATLVALRTAIDPEALRNALPRVTTPNVFNLSRENAFGEVAKTLELFDHFHSKLLRHIKVNIGDSCGSKVIAEYMSQILPEVDFKDGVPRVSNLAIYVFLGLCRMVQKLKPLEYVPHTTSEGLFDIFLSELDKGLELSEKKTFLSDKFGITAEGTRICKVHGCGRMGPVEESGFVLPIEMQERTGIASSETLENLLYSPHILLEKCEKCGVEEVEFKWDVFTTTPEYIMLCIRRTEDKKSMELLVDAPVRIQLVSRGTISYHAKVIIDGSDTAYTVTNSVWTRFRDEEVEKLGESAEVSKRLRGATQLVLLEKDSG</sequence>
<dbReference type="SUPFAM" id="SSF54001">
    <property type="entry name" value="Cysteine proteinases"/>
    <property type="match status" value="1"/>
</dbReference>